<keyword evidence="10" id="KW-1185">Reference proteome</keyword>
<proteinExistence type="inferred from homology"/>
<dbReference type="EMBL" id="WWEN01000002">
    <property type="protein sequence ID" value="MYM54207.1"/>
    <property type="molecule type" value="Genomic_DNA"/>
</dbReference>
<evidence type="ECO:0000256" key="5">
    <source>
        <dbReference type="ARBA" id="ARBA00022692"/>
    </source>
</evidence>
<keyword evidence="5 8" id="KW-0812">Transmembrane</keyword>
<evidence type="ECO:0000256" key="2">
    <source>
        <dbReference type="ARBA" id="ARBA00009142"/>
    </source>
</evidence>
<feature type="transmembrane region" description="Helical" evidence="8">
    <location>
        <begin position="46"/>
        <end position="63"/>
    </location>
</feature>
<sequence length="250" mass="26716">MPEAISELLAYDGLGWLIFGVFLAGTVRGFTGFGTALVYLPIAGQFMSPVWALTTLVLMEAVGPLPNTPSAFRTARLDQVRRMLIGATIALPLGLLILFAMKPELFRYGVCVLTLTVPLLLAGGVRLRRDIGPGLQYGAGTLSGFLGGVAGVPGPPVILLYMASSEPARVIRANIMLYLIIFDFAVIAMLALQDKMELTPVLLGVLLIVPNLLGNLAGAAMFHPDRQRLYRVAGYGITMMSGLSGLPIWD</sequence>
<dbReference type="Pfam" id="PF01925">
    <property type="entry name" value="TauE"/>
    <property type="match status" value="1"/>
</dbReference>
<dbReference type="InterPro" id="IPR052017">
    <property type="entry name" value="TSUP"/>
</dbReference>
<keyword evidence="3" id="KW-0813">Transport</keyword>
<evidence type="ECO:0000313" key="10">
    <source>
        <dbReference type="Proteomes" id="UP000479043"/>
    </source>
</evidence>
<evidence type="ECO:0000256" key="1">
    <source>
        <dbReference type="ARBA" id="ARBA00004651"/>
    </source>
</evidence>
<comment type="caution">
    <text evidence="9">The sequence shown here is derived from an EMBL/GenBank/DDBJ whole genome shotgun (WGS) entry which is preliminary data.</text>
</comment>
<comment type="similarity">
    <text evidence="2 8">Belongs to the 4-toluene sulfonate uptake permease (TSUP) (TC 2.A.102) family.</text>
</comment>
<feature type="transmembrane region" description="Helical" evidence="8">
    <location>
        <begin position="145"/>
        <end position="163"/>
    </location>
</feature>
<keyword evidence="6 8" id="KW-1133">Transmembrane helix</keyword>
<dbReference type="AlphaFoldDB" id="A0A6L8LDS3"/>
<dbReference type="Proteomes" id="UP000479043">
    <property type="component" value="Unassembled WGS sequence"/>
</dbReference>
<feature type="transmembrane region" description="Helical" evidence="8">
    <location>
        <begin position="229"/>
        <end position="249"/>
    </location>
</feature>
<keyword evidence="7 8" id="KW-0472">Membrane</keyword>
<comment type="subcellular location">
    <subcellularLocation>
        <location evidence="1 8">Cell membrane</location>
        <topology evidence="1 8">Multi-pass membrane protein</topology>
    </subcellularLocation>
</comment>
<feature type="transmembrane region" description="Helical" evidence="8">
    <location>
        <begin position="108"/>
        <end position="125"/>
    </location>
</feature>
<evidence type="ECO:0000256" key="3">
    <source>
        <dbReference type="ARBA" id="ARBA00022448"/>
    </source>
</evidence>
<gene>
    <name evidence="9" type="ORF">GR167_02740</name>
</gene>
<name>A0A6L8LDS3_9RHOB</name>
<evidence type="ECO:0000256" key="6">
    <source>
        <dbReference type="ARBA" id="ARBA00022989"/>
    </source>
</evidence>
<reference evidence="9 10" key="1">
    <citation type="submission" date="2020-01" db="EMBL/GenBank/DDBJ databases">
        <authorList>
            <person name="Chen S."/>
        </authorList>
    </citation>
    <scope>NUCLEOTIDE SEQUENCE [LARGE SCALE GENOMIC DNA]</scope>
    <source>
        <strain evidence="9 10">GS-10</strain>
    </source>
</reference>
<dbReference type="InterPro" id="IPR002781">
    <property type="entry name" value="TM_pro_TauE-like"/>
</dbReference>
<evidence type="ECO:0000313" key="9">
    <source>
        <dbReference type="EMBL" id="MYM54207.1"/>
    </source>
</evidence>
<feature type="transmembrane region" description="Helical" evidence="8">
    <location>
        <begin position="198"/>
        <end position="222"/>
    </location>
</feature>
<feature type="transmembrane region" description="Helical" evidence="8">
    <location>
        <begin position="83"/>
        <end position="101"/>
    </location>
</feature>
<evidence type="ECO:0000256" key="4">
    <source>
        <dbReference type="ARBA" id="ARBA00022475"/>
    </source>
</evidence>
<dbReference type="PANTHER" id="PTHR30269">
    <property type="entry name" value="TRANSMEMBRANE PROTEIN YFCA"/>
    <property type="match status" value="1"/>
</dbReference>
<dbReference type="RefSeq" id="WP_160971918.1">
    <property type="nucleotide sequence ID" value="NZ_WWEN01000002.1"/>
</dbReference>
<feature type="transmembrane region" description="Helical" evidence="8">
    <location>
        <begin position="16"/>
        <end position="39"/>
    </location>
</feature>
<protein>
    <recommendedName>
        <fullName evidence="8">Probable membrane transporter protein</fullName>
    </recommendedName>
</protein>
<feature type="transmembrane region" description="Helical" evidence="8">
    <location>
        <begin position="175"/>
        <end position="192"/>
    </location>
</feature>
<evidence type="ECO:0000256" key="7">
    <source>
        <dbReference type="ARBA" id="ARBA00023136"/>
    </source>
</evidence>
<evidence type="ECO:0000256" key="8">
    <source>
        <dbReference type="RuleBase" id="RU363041"/>
    </source>
</evidence>
<keyword evidence="4 8" id="KW-1003">Cell membrane</keyword>
<accession>A0A6L8LDS3</accession>
<dbReference type="GO" id="GO:0005886">
    <property type="term" value="C:plasma membrane"/>
    <property type="evidence" value="ECO:0007669"/>
    <property type="project" value="UniProtKB-SubCell"/>
</dbReference>
<organism evidence="9 10">
    <name type="scientific">Thalassovita mangrovi</name>
    <dbReference type="NCBI Taxonomy" id="2692236"/>
    <lineage>
        <taxon>Bacteria</taxon>
        <taxon>Pseudomonadati</taxon>
        <taxon>Pseudomonadota</taxon>
        <taxon>Alphaproteobacteria</taxon>
        <taxon>Rhodobacterales</taxon>
        <taxon>Roseobacteraceae</taxon>
        <taxon>Thalassovita</taxon>
    </lineage>
</organism>
<dbReference type="PANTHER" id="PTHR30269:SF37">
    <property type="entry name" value="MEMBRANE TRANSPORTER PROTEIN"/>
    <property type="match status" value="1"/>
</dbReference>